<sequence length="163" mass="16058">MSSRATPYIAVCGPGHAGASERDLARRVGALLARRGAVVVCGGLGGVMAACAEGATSAGGTVLGLLPGDDRGAGDPHLTVVVATGLGELRNGLLVTTCDALVAIGGGWGTLSEVALALRAGKPVAVLRGWELPEAAGETHRPLRVGTPEQAVEAVLGGAEPLP</sequence>
<protein>
    <submittedName>
        <fullName evidence="1">TIGR00725 family protein</fullName>
    </submittedName>
</protein>
<dbReference type="InterPro" id="IPR052341">
    <property type="entry name" value="LOG_family_nucleotidases"/>
</dbReference>
<reference evidence="1" key="1">
    <citation type="submission" date="2016-10" db="EMBL/GenBank/DDBJ databases">
        <title>Genome sequence of Streptomyces mangrovisoli MUSC 149.</title>
        <authorList>
            <person name="Lee L.-H."/>
            <person name="Ser H.-L."/>
        </authorList>
    </citation>
    <scope>NUCLEOTIDE SEQUENCE [LARGE SCALE GENOMIC DNA]</scope>
    <source>
        <strain evidence="1">MUSC 149</strain>
    </source>
</reference>
<dbReference type="NCBIfam" id="TIGR00725">
    <property type="entry name" value="TIGR00725 family protein"/>
    <property type="match status" value="1"/>
</dbReference>
<dbReference type="GO" id="GO:0005829">
    <property type="term" value="C:cytosol"/>
    <property type="evidence" value="ECO:0007669"/>
    <property type="project" value="TreeGrafter"/>
</dbReference>
<evidence type="ECO:0000313" key="2">
    <source>
        <dbReference type="Proteomes" id="UP000034196"/>
    </source>
</evidence>
<dbReference type="PANTHER" id="PTHR43393">
    <property type="entry name" value="CYTOKININ RIBOSIDE 5'-MONOPHOSPHATE PHOSPHORIBOHYDROLASE"/>
    <property type="match status" value="1"/>
</dbReference>
<dbReference type="Pfam" id="PF18306">
    <property type="entry name" value="LDcluster4"/>
    <property type="match status" value="1"/>
</dbReference>
<dbReference type="EMBL" id="LAVA02000059">
    <property type="protein sequence ID" value="OIJ65268.1"/>
    <property type="molecule type" value="Genomic_DNA"/>
</dbReference>
<dbReference type="InterPro" id="IPR005268">
    <property type="entry name" value="CHP00725"/>
</dbReference>
<dbReference type="InterPro" id="IPR041164">
    <property type="entry name" value="LDcluster4"/>
</dbReference>
<proteinExistence type="predicted"/>
<dbReference type="OrthoDB" id="9794039at2"/>
<dbReference type="AlphaFoldDB" id="A0A1J4NUS5"/>
<comment type="caution">
    <text evidence="1">The sequence shown here is derived from an EMBL/GenBank/DDBJ whole genome shotgun (WGS) entry which is preliminary data.</text>
</comment>
<dbReference type="PANTHER" id="PTHR43393:SF3">
    <property type="entry name" value="LYSINE DECARBOXYLASE-LIKE PROTEIN"/>
    <property type="match status" value="1"/>
</dbReference>
<dbReference type="Proteomes" id="UP000034196">
    <property type="component" value="Unassembled WGS sequence"/>
</dbReference>
<dbReference type="Gene3D" id="3.40.50.450">
    <property type="match status" value="1"/>
</dbReference>
<dbReference type="RefSeq" id="WP_046588705.1">
    <property type="nucleotide sequence ID" value="NZ_LAVA02000059.1"/>
</dbReference>
<name>A0A1J4NUS5_9ACTN</name>
<dbReference type="SUPFAM" id="SSF102405">
    <property type="entry name" value="MCP/YpsA-like"/>
    <property type="match status" value="1"/>
</dbReference>
<organism evidence="1 2">
    <name type="scientific">Streptomyces mangrovisoli</name>
    <dbReference type="NCBI Taxonomy" id="1428628"/>
    <lineage>
        <taxon>Bacteria</taxon>
        <taxon>Bacillati</taxon>
        <taxon>Actinomycetota</taxon>
        <taxon>Actinomycetes</taxon>
        <taxon>Kitasatosporales</taxon>
        <taxon>Streptomycetaceae</taxon>
        <taxon>Streptomyces</taxon>
    </lineage>
</organism>
<evidence type="ECO:0000313" key="1">
    <source>
        <dbReference type="EMBL" id="OIJ65268.1"/>
    </source>
</evidence>
<keyword evidence="2" id="KW-1185">Reference proteome</keyword>
<gene>
    <name evidence="1" type="ORF">WN71_024585</name>
</gene>
<dbReference type="STRING" id="1428628.WN71_024585"/>
<accession>A0A1J4NUS5</accession>